<accession>A0A2V5IPV5</accession>
<comment type="function">
    <text evidence="9 10">Fluoride-specific ion channel. Important for reducing fluoride concentration in the cell, thus reducing its toxicity.</text>
</comment>
<comment type="subcellular location">
    <subcellularLocation>
        <location evidence="1 10">Cell membrane</location>
        <topology evidence="1 10">Multi-pass membrane protein</topology>
    </subcellularLocation>
</comment>
<dbReference type="EMBL" id="QJVC01000007">
    <property type="protein sequence ID" value="PYI38618.1"/>
    <property type="molecule type" value="Genomic_DNA"/>
</dbReference>
<evidence type="ECO:0000256" key="3">
    <source>
        <dbReference type="ARBA" id="ARBA00022692"/>
    </source>
</evidence>
<comment type="catalytic activity">
    <reaction evidence="8">
        <text>fluoride(in) = fluoride(out)</text>
        <dbReference type="Rhea" id="RHEA:76159"/>
        <dbReference type="ChEBI" id="CHEBI:17051"/>
    </reaction>
    <physiologicalReaction direction="left-to-right" evidence="8">
        <dbReference type="Rhea" id="RHEA:76160"/>
    </physiologicalReaction>
</comment>
<feature type="binding site" evidence="10">
    <location>
        <position position="92"/>
    </location>
    <ligand>
        <name>Na(+)</name>
        <dbReference type="ChEBI" id="CHEBI:29101"/>
        <note>structural</note>
    </ligand>
</feature>
<evidence type="ECO:0000256" key="9">
    <source>
        <dbReference type="ARBA" id="ARBA00049940"/>
    </source>
</evidence>
<gene>
    <name evidence="10" type="primary">fluC</name>
    <name evidence="10" type="synonym">crcB</name>
    <name evidence="11" type="ORF">CVS30_09505</name>
</gene>
<dbReference type="HAMAP" id="MF_00454">
    <property type="entry name" value="FluC"/>
    <property type="match status" value="1"/>
</dbReference>
<name>A0A2V5IPV5_9MICC</name>
<dbReference type="InterPro" id="IPR003691">
    <property type="entry name" value="FluC"/>
</dbReference>
<evidence type="ECO:0000256" key="6">
    <source>
        <dbReference type="ARBA" id="ARBA00023303"/>
    </source>
</evidence>
<evidence type="ECO:0000313" key="12">
    <source>
        <dbReference type="Proteomes" id="UP000247980"/>
    </source>
</evidence>
<dbReference type="PANTHER" id="PTHR28259:SF1">
    <property type="entry name" value="FLUORIDE EXPORT PROTEIN 1-RELATED"/>
    <property type="match status" value="1"/>
</dbReference>
<keyword evidence="4 10" id="KW-1133">Transmembrane helix</keyword>
<evidence type="ECO:0000256" key="7">
    <source>
        <dbReference type="ARBA" id="ARBA00035120"/>
    </source>
</evidence>
<evidence type="ECO:0000256" key="1">
    <source>
        <dbReference type="ARBA" id="ARBA00004651"/>
    </source>
</evidence>
<dbReference type="GO" id="GO:0046872">
    <property type="term" value="F:metal ion binding"/>
    <property type="evidence" value="ECO:0007669"/>
    <property type="project" value="UniProtKB-KW"/>
</dbReference>
<evidence type="ECO:0000256" key="5">
    <source>
        <dbReference type="ARBA" id="ARBA00023136"/>
    </source>
</evidence>
<comment type="activity regulation">
    <text evidence="10">Na(+) is not transported, but it plays an essential structural role and its presence is essential for fluoride channel function.</text>
</comment>
<proteinExistence type="inferred from homology"/>
<dbReference type="GO" id="GO:0062054">
    <property type="term" value="F:fluoride channel activity"/>
    <property type="evidence" value="ECO:0007669"/>
    <property type="project" value="UniProtKB-UniRule"/>
</dbReference>
<dbReference type="Pfam" id="PF02537">
    <property type="entry name" value="CRCB"/>
    <property type="match status" value="1"/>
</dbReference>
<keyword evidence="3 10" id="KW-0812">Transmembrane</keyword>
<feature type="transmembrane region" description="Helical" evidence="10">
    <location>
        <begin position="115"/>
        <end position="136"/>
    </location>
</feature>
<keyword evidence="10" id="KW-0479">Metal-binding</keyword>
<evidence type="ECO:0000256" key="10">
    <source>
        <dbReference type="HAMAP-Rule" id="MF_00454"/>
    </source>
</evidence>
<comment type="similarity">
    <text evidence="7 10">Belongs to the fluoride channel Fluc/FEX (TC 1.A.43) family.</text>
</comment>
<dbReference type="GO" id="GO:0005886">
    <property type="term" value="C:plasma membrane"/>
    <property type="evidence" value="ECO:0007669"/>
    <property type="project" value="UniProtKB-SubCell"/>
</dbReference>
<keyword evidence="10" id="KW-0813">Transport</keyword>
<dbReference type="OrthoDB" id="4408652at2"/>
<dbReference type="Proteomes" id="UP000247980">
    <property type="component" value="Unassembled WGS sequence"/>
</dbReference>
<keyword evidence="10" id="KW-0406">Ion transport</keyword>
<keyword evidence="2 10" id="KW-1003">Cell membrane</keyword>
<keyword evidence="10" id="KW-0915">Sodium</keyword>
<organism evidence="11 12">
    <name type="scientific">Arthrobacter psychrolactophilus</name>
    <dbReference type="NCBI Taxonomy" id="92442"/>
    <lineage>
        <taxon>Bacteria</taxon>
        <taxon>Bacillati</taxon>
        <taxon>Actinomycetota</taxon>
        <taxon>Actinomycetes</taxon>
        <taxon>Micrococcales</taxon>
        <taxon>Micrococcaceae</taxon>
        <taxon>Arthrobacter</taxon>
    </lineage>
</organism>
<keyword evidence="6 10" id="KW-0407">Ion channel</keyword>
<comment type="caution">
    <text evidence="11">The sequence shown here is derived from an EMBL/GenBank/DDBJ whole genome shotgun (WGS) entry which is preliminary data.</text>
</comment>
<keyword evidence="5 10" id="KW-0472">Membrane</keyword>
<evidence type="ECO:0000256" key="4">
    <source>
        <dbReference type="ARBA" id="ARBA00022989"/>
    </source>
</evidence>
<evidence type="ECO:0000256" key="8">
    <source>
        <dbReference type="ARBA" id="ARBA00035585"/>
    </source>
</evidence>
<evidence type="ECO:0000256" key="2">
    <source>
        <dbReference type="ARBA" id="ARBA00022475"/>
    </source>
</evidence>
<dbReference type="PANTHER" id="PTHR28259">
    <property type="entry name" value="FLUORIDE EXPORT PROTEIN 1-RELATED"/>
    <property type="match status" value="1"/>
</dbReference>
<sequence length="140" mass="14123">MIQSLILVGLGGSFGAAAREGLVLAIPNDGGVPWAILLANIVGALILGLLLSTLTRHASHDLSPAPPRRGAILPRRRSLQLLLGTGFCGGFTTYSTLAVGFVSLSGTASQGPSVAVAYGLGTVVLGGVATWLGMAWGSRS</sequence>
<protein>
    <recommendedName>
        <fullName evidence="10">Fluoride-specific ion channel FluC</fullName>
    </recommendedName>
</protein>
<dbReference type="GO" id="GO:0140114">
    <property type="term" value="P:cellular detoxification of fluoride"/>
    <property type="evidence" value="ECO:0007669"/>
    <property type="project" value="UniProtKB-UniRule"/>
</dbReference>
<reference evidence="11 12" key="1">
    <citation type="submission" date="2018-05" db="EMBL/GenBank/DDBJ databases">
        <title>Genetic diversity of glacier-inhabiting Cryobacterium bacteria in China and description of Cryobacterium mengkeensis sp. nov. and Arthrobacter glacialis sp. nov.</title>
        <authorList>
            <person name="Liu Q."/>
            <person name="Xin Y.-H."/>
        </authorList>
    </citation>
    <scope>NUCLEOTIDE SEQUENCE [LARGE SCALE GENOMIC DNA]</scope>
    <source>
        <strain evidence="11 12">B7</strain>
    </source>
</reference>
<evidence type="ECO:0000313" key="11">
    <source>
        <dbReference type="EMBL" id="PYI38618.1"/>
    </source>
</evidence>
<feature type="binding site" evidence="10">
    <location>
        <position position="89"/>
    </location>
    <ligand>
        <name>Na(+)</name>
        <dbReference type="ChEBI" id="CHEBI:29101"/>
        <note>structural</note>
    </ligand>
</feature>
<dbReference type="AlphaFoldDB" id="A0A2V5IPV5"/>
<feature type="transmembrane region" description="Helical" evidence="10">
    <location>
        <begin position="79"/>
        <end position="103"/>
    </location>
</feature>
<keyword evidence="12" id="KW-1185">Reference proteome</keyword>
<feature type="transmembrane region" description="Helical" evidence="10">
    <location>
        <begin position="35"/>
        <end position="58"/>
    </location>
</feature>